<evidence type="ECO:0000313" key="1">
    <source>
        <dbReference type="EnsemblMetazoa" id="ACOM033123-PA.1"/>
    </source>
</evidence>
<dbReference type="EnsemblMetazoa" id="ACOM033123-RA">
    <property type="protein sequence ID" value="ACOM033123-PA.1"/>
    <property type="gene ID" value="ACOM033123"/>
</dbReference>
<accession>A0A8W7PKM6</accession>
<reference evidence="1" key="1">
    <citation type="submission" date="2022-08" db="UniProtKB">
        <authorList>
            <consortium name="EnsemblMetazoa"/>
        </authorList>
    </citation>
    <scope>IDENTIFICATION</scope>
</reference>
<protein>
    <submittedName>
        <fullName evidence="1">Uncharacterized protein</fullName>
    </submittedName>
</protein>
<dbReference type="Proteomes" id="UP000075882">
    <property type="component" value="Unassembled WGS sequence"/>
</dbReference>
<name>A0A8W7PKM6_ANOCL</name>
<sequence>MDALLDTNTKTHEAEAISQSEERKLSGLSFIKRTKRLFAEQLSGPSTLVAACAPSGRKAKPRNFLSPSAIGAAAAAARLSIANVSLNRDQHGSQPIMVLQHATTFNH</sequence>
<organism evidence="1">
    <name type="scientific">Anopheles coluzzii</name>
    <name type="common">African malaria mosquito</name>
    <dbReference type="NCBI Taxonomy" id="1518534"/>
    <lineage>
        <taxon>Eukaryota</taxon>
        <taxon>Metazoa</taxon>
        <taxon>Ecdysozoa</taxon>
        <taxon>Arthropoda</taxon>
        <taxon>Hexapoda</taxon>
        <taxon>Insecta</taxon>
        <taxon>Pterygota</taxon>
        <taxon>Neoptera</taxon>
        <taxon>Endopterygota</taxon>
        <taxon>Diptera</taxon>
        <taxon>Nematocera</taxon>
        <taxon>Culicoidea</taxon>
        <taxon>Culicidae</taxon>
        <taxon>Anophelinae</taxon>
        <taxon>Anopheles</taxon>
    </lineage>
</organism>
<dbReference type="AlphaFoldDB" id="A0A8W7PKM6"/>
<proteinExistence type="predicted"/>